<keyword evidence="2" id="KW-0560">Oxidoreductase</keyword>
<keyword evidence="1" id="KW-0521">NADP</keyword>
<dbReference type="EMBL" id="JASJOS010000014">
    <property type="protein sequence ID" value="MDJ1484420.1"/>
    <property type="molecule type" value="Genomic_DNA"/>
</dbReference>
<organism evidence="4 5">
    <name type="scientific">Xanthocytophaga flava</name>
    <dbReference type="NCBI Taxonomy" id="3048013"/>
    <lineage>
        <taxon>Bacteria</taxon>
        <taxon>Pseudomonadati</taxon>
        <taxon>Bacteroidota</taxon>
        <taxon>Cytophagia</taxon>
        <taxon>Cytophagales</taxon>
        <taxon>Rhodocytophagaceae</taxon>
        <taxon>Xanthocytophaga</taxon>
    </lineage>
</organism>
<dbReference type="SUPFAM" id="SSF50129">
    <property type="entry name" value="GroES-like"/>
    <property type="match status" value="1"/>
</dbReference>
<dbReference type="InterPro" id="IPR036291">
    <property type="entry name" value="NAD(P)-bd_dom_sf"/>
</dbReference>
<dbReference type="Gene3D" id="3.40.50.720">
    <property type="entry name" value="NAD(P)-binding Rossmann-like Domain"/>
    <property type="match status" value="1"/>
</dbReference>
<dbReference type="GO" id="GO:0016651">
    <property type="term" value="F:oxidoreductase activity, acting on NAD(P)H"/>
    <property type="evidence" value="ECO:0007669"/>
    <property type="project" value="TreeGrafter"/>
</dbReference>
<dbReference type="RefSeq" id="WP_313985694.1">
    <property type="nucleotide sequence ID" value="NZ_JASJOS010000014.1"/>
</dbReference>
<gene>
    <name evidence="4" type="ORF">QNI16_28235</name>
</gene>
<accession>A0AAE3QWB4</accession>
<reference evidence="4" key="1">
    <citation type="submission" date="2023-05" db="EMBL/GenBank/DDBJ databases">
        <authorList>
            <person name="Zhang X."/>
        </authorList>
    </citation>
    <scope>NUCLEOTIDE SEQUENCE</scope>
    <source>
        <strain evidence="4">YF14B1</strain>
    </source>
</reference>
<evidence type="ECO:0000313" key="4">
    <source>
        <dbReference type="EMBL" id="MDJ1484420.1"/>
    </source>
</evidence>
<proteinExistence type="predicted"/>
<dbReference type="PANTHER" id="PTHR48106">
    <property type="entry name" value="QUINONE OXIDOREDUCTASE PIG3-RELATED"/>
    <property type="match status" value="1"/>
</dbReference>
<dbReference type="InterPro" id="IPR011032">
    <property type="entry name" value="GroES-like_sf"/>
</dbReference>
<protein>
    <submittedName>
        <fullName evidence="4">Zinc-binding alcohol dehydrogenase family protein</fullName>
    </submittedName>
</protein>
<feature type="domain" description="Enoyl reductase (ER)" evidence="3">
    <location>
        <begin position="11"/>
        <end position="321"/>
    </location>
</feature>
<dbReference type="Gene3D" id="3.90.180.10">
    <property type="entry name" value="Medium-chain alcohol dehydrogenases, catalytic domain"/>
    <property type="match status" value="1"/>
</dbReference>
<evidence type="ECO:0000259" key="3">
    <source>
        <dbReference type="SMART" id="SM00829"/>
    </source>
</evidence>
<dbReference type="Proteomes" id="UP001241110">
    <property type="component" value="Unassembled WGS sequence"/>
</dbReference>
<dbReference type="GO" id="GO:0070402">
    <property type="term" value="F:NADPH binding"/>
    <property type="evidence" value="ECO:0007669"/>
    <property type="project" value="TreeGrafter"/>
</dbReference>
<sequence length="323" mass="34588">MKAAVIFPQSGIPQYTESFSEPITTSDEQAIISVKAAAIKNLDKAKASGRHYFTEAEKSQAIIPGGDGVGLLADGTRVYALGVTGMLAEKAVVEKNRMIKLPDGIDNATAAALPNAVAGSAMALRFSARMNGGEVILINGATGVTGKLAIQIAKLYGAGKIIVTGRNESALQALQALGADEYLLTTHDETFVKQLKKIHQQTPIDIVVDYLWGRTAELILETLKGTGAFTHRTRFVSVGSMTGDTIQLSSQILRSVNLQLSGSGLGSWTKEEMQLLLTEIIPEMFQLAADNKLKVDTMSIPLKEIEQVWDTDISSGTRLVVEI</sequence>
<dbReference type="Pfam" id="PF00107">
    <property type="entry name" value="ADH_zinc_N"/>
    <property type="match status" value="1"/>
</dbReference>
<dbReference type="InterPro" id="IPR013149">
    <property type="entry name" value="ADH-like_C"/>
</dbReference>
<evidence type="ECO:0000313" key="5">
    <source>
        <dbReference type="Proteomes" id="UP001241110"/>
    </source>
</evidence>
<dbReference type="SUPFAM" id="SSF51735">
    <property type="entry name" value="NAD(P)-binding Rossmann-fold domains"/>
    <property type="match status" value="1"/>
</dbReference>
<comment type="caution">
    <text evidence="4">The sequence shown here is derived from an EMBL/GenBank/DDBJ whole genome shotgun (WGS) entry which is preliminary data.</text>
</comment>
<name>A0AAE3QWB4_9BACT</name>
<evidence type="ECO:0000256" key="2">
    <source>
        <dbReference type="ARBA" id="ARBA00023002"/>
    </source>
</evidence>
<dbReference type="SMART" id="SM00829">
    <property type="entry name" value="PKS_ER"/>
    <property type="match status" value="1"/>
</dbReference>
<evidence type="ECO:0000256" key="1">
    <source>
        <dbReference type="ARBA" id="ARBA00022857"/>
    </source>
</evidence>
<dbReference type="AlphaFoldDB" id="A0AAE3QWB4"/>
<dbReference type="InterPro" id="IPR020843">
    <property type="entry name" value="ER"/>
</dbReference>